<organism evidence="3 4">
    <name type="scientific">Amycolatopsis sulphurea</name>
    <dbReference type="NCBI Taxonomy" id="76022"/>
    <lineage>
        <taxon>Bacteria</taxon>
        <taxon>Bacillati</taxon>
        <taxon>Actinomycetota</taxon>
        <taxon>Actinomycetes</taxon>
        <taxon>Pseudonocardiales</taxon>
        <taxon>Pseudonocardiaceae</taxon>
        <taxon>Amycolatopsis</taxon>
    </lineage>
</organism>
<gene>
    <name evidence="3" type="ORF">ATK36_5927</name>
</gene>
<feature type="region of interest" description="Disordered" evidence="1">
    <location>
        <begin position="1"/>
        <end position="22"/>
    </location>
</feature>
<dbReference type="Proteomes" id="UP000243542">
    <property type="component" value="Unassembled WGS sequence"/>
</dbReference>
<dbReference type="InterPro" id="IPR025295">
    <property type="entry name" value="eCIS_core_dom"/>
</dbReference>
<evidence type="ECO:0000259" key="2">
    <source>
        <dbReference type="Pfam" id="PF13699"/>
    </source>
</evidence>
<name>A0A2A9FJE4_9PSEU</name>
<dbReference type="EMBL" id="PDJK01000002">
    <property type="protein sequence ID" value="PFG50682.1"/>
    <property type="molecule type" value="Genomic_DNA"/>
</dbReference>
<reference evidence="3 4" key="1">
    <citation type="submission" date="2017-10" db="EMBL/GenBank/DDBJ databases">
        <title>Sequencing the genomes of 1000 actinobacteria strains.</title>
        <authorList>
            <person name="Klenk H.-P."/>
        </authorList>
    </citation>
    <scope>NUCLEOTIDE SEQUENCE [LARGE SCALE GENOMIC DNA]</scope>
    <source>
        <strain evidence="3 4">DSM 46092</strain>
    </source>
</reference>
<sequence length="485" mass="48966">MEHVRVSRGPAPPVRDEVPGTGQPLGAEVRHFLEGRFGQDFSRVRVHTDQPTAGLGAKAYTVGENVVFGSGEYRPGTEDGRRLLAHELAHVVQQRRGGPPAPGFAAGHALDHPADTAADAVLGTGTGTGPVAVAGGSARGLARQADPAADPRVVLGQLPPWVAVAARSLARWVLVPLRLAGWAVTGAAIGLRVSGTVGAGPGVGAGQDTMFFLDTETGELTGDVFGYGELGVGAIAGGSGGVVFAVRLGPVGKAGSVSGAYAGAAVGGSVQLLAGAGLSIGTGLLSGEEGWAAAAFSVGPEAGLKFSETYGVSVAGTVAPAVSAWATGLATRLAAGTRAIGAVGGAITDAVVQSFGGVVAILDPDNWNLAGYRPAEAQAMRELGGYLKRVILATSLDRFLAGESRGVPVSARIAGVGDVGVLLRATEAVNARYRRISGTAVRAGDQIWPADAFAHRTYLQFLSFLQEQRLLSAAAGSRGPAKVTW</sequence>
<keyword evidence="4" id="KW-1185">Reference proteome</keyword>
<dbReference type="RefSeq" id="WP_098514360.1">
    <property type="nucleotide sequence ID" value="NZ_JBIAKZ010000033.1"/>
</dbReference>
<feature type="domain" description="eCIS core" evidence="2">
    <location>
        <begin position="24"/>
        <end position="97"/>
    </location>
</feature>
<comment type="caution">
    <text evidence="3">The sequence shown here is derived from an EMBL/GenBank/DDBJ whole genome shotgun (WGS) entry which is preliminary data.</text>
</comment>
<dbReference type="AlphaFoldDB" id="A0A2A9FJE4"/>
<proteinExistence type="predicted"/>
<accession>A0A2A9FJE4</accession>
<dbReference type="Pfam" id="PF13699">
    <property type="entry name" value="eCIS_core"/>
    <property type="match status" value="1"/>
</dbReference>
<evidence type="ECO:0000313" key="4">
    <source>
        <dbReference type="Proteomes" id="UP000243542"/>
    </source>
</evidence>
<protein>
    <submittedName>
        <fullName evidence="3">Uncharacterized protein DUF4157</fullName>
    </submittedName>
</protein>
<evidence type="ECO:0000256" key="1">
    <source>
        <dbReference type="SAM" id="MobiDB-lite"/>
    </source>
</evidence>
<evidence type="ECO:0000313" key="3">
    <source>
        <dbReference type="EMBL" id="PFG50682.1"/>
    </source>
</evidence>